<gene>
    <name evidence="11" type="ORF">PACLA_8A081795</name>
</gene>
<name>A0A7D9IZ86_PARCT</name>
<dbReference type="GO" id="GO:0005737">
    <property type="term" value="C:cytoplasm"/>
    <property type="evidence" value="ECO:0007669"/>
    <property type="project" value="UniProtKB-SubCell"/>
</dbReference>
<keyword evidence="2" id="KW-0963">Cytoplasm</keyword>
<dbReference type="Gene3D" id="2.60.210.10">
    <property type="entry name" value="Apoptosis, Tumor Necrosis Factor Receptor Associated Protein 2, Chain A"/>
    <property type="match status" value="1"/>
</dbReference>
<keyword evidence="5" id="KW-0479">Metal-binding</keyword>
<evidence type="ECO:0000256" key="1">
    <source>
        <dbReference type="ARBA" id="ARBA00004496"/>
    </source>
</evidence>
<comment type="subcellular location">
    <subcellularLocation>
        <location evidence="1">Cytoplasm</location>
    </subcellularLocation>
</comment>
<dbReference type="OrthoDB" id="10002862at2759"/>
<sequence length="403" mass="46399">VFPDVFTKRELNNLRLHCPNTGCSWICTNEEMQKHDAECAFRLISCIHTQCKDKFLRSHLGEHLQSECKYRNVKCQYCRKDVPFASIQSLKRKELRQHANDGLINHVRLMLQYILSFVSQLSNYIPRTEFTGMMQKVGNDITEVRSGLAEKFVMVVGKLTGLERRIEGLESSGGGDGRNRNEVQELKSKLRDLTTESSNLRERNMSLEREVRDKISIIDRLRSRMDQMDESLALNTVKLTDLESQRGPRAQQVIHSYNGTLLWKIESYQRKRQDAINGVKTALYSPPFYSAQYGYKMCAKIYMNGDGFGKGSHLSLFFVVMRGDFDALQTWPFQKKITMMLLDQGNGDHMIDAFNSDPQSSSFQRPKSDMNIASGSPLFMPLDSLNNRQYIKDDVLFIKIIVD</sequence>
<keyword evidence="12" id="KW-1185">Reference proteome</keyword>
<evidence type="ECO:0000256" key="7">
    <source>
        <dbReference type="ARBA" id="ARBA00022771"/>
    </source>
</evidence>
<dbReference type="Pfam" id="PF02176">
    <property type="entry name" value="zf-TRAF"/>
    <property type="match status" value="1"/>
</dbReference>
<dbReference type="InterPro" id="IPR049342">
    <property type="entry name" value="TRAF1-6_MATH_dom"/>
</dbReference>
<evidence type="ECO:0000256" key="8">
    <source>
        <dbReference type="ARBA" id="ARBA00022833"/>
    </source>
</evidence>
<dbReference type="PROSITE" id="PS50145">
    <property type="entry name" value="ZF_TRAF"/>
    <property type="match status" value="1"/>
</dbReference>
<dbReference type="PANTHER" id="PTHR10131">
    <property type="entry name" value="TNF RECEPTOR ASSOCIATED FACTOR"/>
    <property type="match status" value="1"/>
</dbReference>
<dbReference type="EMBL" id="CACRXK020009236">
    <property type="protein sequence ID" value="CAB4016726.1"/>
    <property type="molecule type" value="Genomic_DNA"/>
</dbReference>
<dbReference type="GO" id="GO:0008270">
    <property type="term" value="F:zinc ion binding"/>
    <property type="evidence" value="ECO:0007669"/>
    <property type="project" value="UniProtKB-KW"/>
</dbReference>
<evidence type="ECO:0000256" key="6">
    <source>
        <dbReference type="ARBA" id="ARBA00022737"/>
    </source>
</evidence>
<proteinExistence type="predicted"/>
<keyword evidence="7" id="KW-0863">Zinc-finger</keyword>
<evidence type="ECO:0000313" key="11">
    <source>
        <dbReference type="EMBL" id="CAB4016726.1"/>
    </source>
</evidence>
<keyword evidence="3" id="KW-1017">Isopeptide bond</keyword>
<feature type="non-terminal residue" evidence="11">
    <location>
        <position position="1"/>
    </location>
</feature>
<accession>A0A7D9IZ86</accession>
<dbReference type="GO" id="GO:0009898">
    <property type="term" value="C:cytoplasmic side of plasma membrane"/>
    <property type="evidence" value="ECO:0007669"/>
    <property type="project" value="TreeGrafter"/>
</dbReference>
<reference evidence="11" key="1">
    <citation type="submission" date="2020-04" db="EMBL/GenBank/DDBJ databases">
        <authorList>
            <person name="Alioto T."/>
            <person name="Alioto T."/>
            <person name="Gomez Garrido J."/>
        </authorList>
    </citation>
    <scope>NUCLEOTIDE SEQUENCE</scope>
    <source>
        <strain evidence="11">A484AB</strain>
    </source>
</reference>
<dbReference type="InterPro" id="IPR012227">
    <property type="entry name" value="TNF_rcpt-assoc_TRAF_met"/>
</dbReference>
<evidence type="ECO:0000256" key="5">
    <source>
        <dbReference type="ARBA" id="ARBA00022723"/>
    </source>
</evidence>
<comment type="caution">
    <text evidence="11">The sequence shown here is derived from an EMBL/GenBank/DDBJ whole genome shotgun (WGS) entry which is preliminary data.</text>
</comment>
<dbReference type="SUPFAM" id="SSF49599">
    <property type="entry name" value="TRAF domain-like"/>
    <property type="match status" value="2"/>
</dbReference>
<keyword evidence="6" id="KW-0677">Repeat</keyword>
<dbReference type="Gene3D" id="3.30.40.10">
    <property type="entry name" value="Zinc/RING finger domain, C3HC4 (zinc finger)"/>
    <property type="match status" value="2"/>
</dbReference>
<evidence type="ECO:0000256" key="10">
    <source>
        <dbReference type="ARBA" id="ARBA00023054"/>
    </source>
</evidence>
<dbReference type="PROSITE" id="PS50144">
    <property type="entry name" value="MATH"/>
    <property type="match status" value="1"/>
</dbReference>
<dbReference type="InterPro" id="IPR008974">
    <property type="entry name" value="TRAF-like"/>
</dbReference>
<dbReference type="FunFam" id="2.60.210.10:FF:000001">
    <property type="entry name" value="TNF receptor-associated factor"/>
    <property type="match status" value="1"/>
</dbReference>
<keyword evidence="11" id="KW-0675">Receptor</keyword>
<dbReference type="PANTHER" id="PTHR10131:SF138">
    <property type="entry name" value="RE66324P"/>
    <property type="match status" value="1"/>
</dbReference>
<evidence type="ECO:0000256" key="9">
    <source>
        <dbReference type="ARBA" id="ARBA00022843"/>
    </source>
</evidence>
<dbReference type="GO" id="GO:0007165">
    <property type="term" value="P:signal transduction"/>
    <property type="evidence" value="ECO:0007669"/>
    <property type="project" value="InterPro"/>
</dbReference>
<dbReference type="AlphaFoldDB" id="A0A7D9IZ86"/>
<dbReference type="SMART" id="SM00061">
    <property type="entry name" value="MATH"/>
    <property type="match status" value="1"/>
</dbReference>
<organism evidence="11 12">
    <name type="scientific">Paramuricea clavata</name>
    <name type="common">Red gorgonian</name>
    <name type="synonym">Violescent sea-whip</name>
    <dbReference type="NCBI Taxonomy" id="317549"/>
    <lineage>
        <taxon>Eukaryota</taxon>
        <taxon>Metazoa</taxon>
        <taxon>Cnidaria</taxon>
        <taxon>Anthozoa</taxon>
        <taxon>Octocorallia</taxon>
        <taxon>Malacalcyonacea</taxon>
        <taxon>Plexauridae</taxon>
        <taxon>Paramuricea</taxon>
    </lineage>
</organism>
<dbReference type="GO" id="GO:0005164">
    <property type="term" value="F:tumor necrosis factor receptor binding"/>
    <property type="evidence" value="ECO:0007669"/>
    <property type="project" value="TreeGrafter"/>
</dbReference>
<protein>
    <submittedName>
        <fullName evidence="11">TNF receptor-associated factor 3-like</fullName>
    </submittedName>
</protein>
<dbReference type="InterPro" id="IPR002083">
    <property type="entry name" value="MATH/TRAF_dom"/>
</dbReference>
<dbReference type="InterPro" id="IPR013083">
    <property type="entry name" value="Znf_RING/FYVE/PHD"/>
</dbReference>
<dbReference type="GO" id="GO:0042981">
    <property type="term" value="P:regulation of apoptotic process"/>
    <property type="evidence" value="ECO:0007669"/>
    <property type="project" value="InterPro"/>
</dbReference>
<evidence type="ECO:0000256" key="4">
    <source>
        <dbReference type="ARBA" id="ARBA00022703"/>
    </source>
</evidence>
<dbReference type="Pfam" id="PF21355">
    <property type="entry name" value="TRAF-mep_MATH"/>
    <property type="match status" value="1"/>
</dbReference>
<evidence type="ECO:0000313" key="12">
    <source>
        <dbReference type="Proteomes" id="UP001152795"/>
    </source>
</evidence>
<keyword evidence="10" id="KW-0175">Coiled coil</keyword>
<keyword evidence="9" id="KW-0832">Ubl conjugation</keyword>
<evidence type="ECO:0000256" key="3">
    <source>
        <dbReference type="ARBA" id="ARBA00022499"/>
    </source>
</evidence>
<dbReference type="GO" id="GO:0043122">
    <property type="term" value="P:regulation of canonical NF-kappaB signal transduction"/>
    <property type="evidence" value="ECO:0007669"/>
    <property type="project" value="TreeGrafter"/>
</dbReference>
<dbReference type="GO" id="GO:0006915">
    <property type="term" value="P:apoptotic process"/>
    <property type="evidence" value="ECO:0007669"/>
    <property type="project" value="UniProtKB-KW"/>
</dbReference>
<keyword evidence="4" id="KW-0053">Apoptosis</keyword>
<dbReference type="InterPro" id="IPR001293">
    <property type="entry name" value="Znf_TRAF"/>
</dbReference>
<dbReference type="Proteomes" id="UP001152795">
    <property type="component" value="Unassembled WGS sequence"/>
</dbReference>
<dbReference type="PIRSF" id="PIRSF015614">
    <property type="entry name" value="TRAF"/>
    <property type="match status" value="1"/>
</dbReference>
<keyword evidence="8" id="KW-0862">Zinc</keyword>
<evidence type="ECO:0000256" key="2">
    <source>
        <dbReference type="ARBA" id="ARBA00022490"/>
    </source>
</evidence>